<evidence type="ECO:0000313" key="3">
    <source>
        <dbReference type="Proteomes" id="UP000313359"/>
    </source>
</evidence>
<dbReference type="OrthoDB" id="2952577at2759"/>
<accession>A0A5C2RQF7</accession>
<dbReference type="AlphaFoldDB" id="A0A5C2RQF7"/>
<protein>
    <submittedName>
        <fullName evidence="2">Uncharacterized protein</fullName>
    </submittedName>
</protein>
<gene>
    <name evidence="2" type="ORF">L227DRAFT_514819</name>
</gene>
<evidence type="ECO:0000256" key="1">
    <source>
        <dbReference type="SAM" id="Phobius"/>
    </source>
</evidence>
<evidence type="ECO:0000313" key="2">
    <source>
        <dbReference type="EMBL" id="RPD52426.1"/>
    </source>
</evidence>
<keyword evidence="1" id="KW-0472">Membrane</keyword>
<proteinExistence type="predicted"/>
<keyword evidence="1" id="KW-1133">Transmembrane helix</keyword>
<keyword evidence="3" id="KW-1185">Reference proteome</keyword>
<sequence>MLPPGATIVEALFKQSSDGNPAAIMCTFLVVALNLFYHLTLPGCRFALKVLRALVRTQPLPSSIEESEGIPADLATALKHFNIEPDAITYACCPECFALYPP</sequence>
<feature type="non-terminal residue" evidence="2">
    <location>
        <position position="102"/>
    </location>
</feature>
<organism evidence="2 3">
    <name type="scientific">Lentinus tigrinus ALCF2SS1-6</name>
    <dbReference type="NCBI Taxonomy" id="1328759"/>
    <lineage>
        <taxon>Eukaryota</taxon>
        <taxon>Fungi</taxon>
        <taxon>Dikarya</taxon>
        <taxon>Basidiomycota</taxon>
        <taxon>Agaricomycotina</taxon>
        <taxon>Agaricomycetes</taxon>
        <taxon>Polyporales</taxon>
        <taxon>Polyporaceae</taxon>
        <taxon>Lentinus</taxon>
    </lineage>
</organism>
<reference evidence="2" key="1">
    <citation type="journal article" date="2018" name="Genome Biol. Evol.">
        <title>Genomics and development of Lentinus tigrinus, a white-rot wood-decaying mushroom with dimorphic fruiting bodies.</title>
        <authorList>
            <person name="Wu B."/>
            <person name="Xu Z."/>
            <person name="Knudson A."/>
            <person name="Carlson A."/>
            <person name="Chen N."/>
            <person name="Kovaka S."/>
            <person name="LaButti K."/>
            <person name="Lipzen A."/>
            <person name="Pennachio C."/>
            <person name="Riley R."/>
            <person name="Schakwitz W."/>
            <person name="Umezawa K."/>
            <person name="Ohm R.A."/>
            <person name="Grigoriev I.V."/>
            <person name="Nagy L.G."/>
            <person name="Gibbons J."/>
            <person name="Hibbett D."/>
        </authorList>
    </citation>
    <scope>NUCLEOTIDE SEQUENCE [LARGE SCALE GENOMIC DNA]</scope>
    <source>
        <strain evidence="2">ALCF2SS1-6</strain>
    </source>
</reference>
<keyword evidence="1" id="KW-0812">Transmembrane</keyword>
<feature type="transmembrane region" description="Helical" evidence="1">
    <location>
        <begin position="20"/>
        <end position="39"/>
    </location>
</feature>
<dbReference type="Proteomes" id="UP000313359">
    <property type="component" value="Unassembled WGS sequence"/>
</dbReference>
<name>A0A5C2RQF7_9APHY</name>
<dbReference type="EMBL" id="ML122363">
    <property type="protein sequence ID" value="RPD52426.1"/>
    <property type="molecule type" value="Genomic_DNA"/>
</dbReference>